<feature type="region of interest" description="Disordered" evidence="1">
    <location>
        <begin position="33"/>
        <end position="70"/>
    </location>
</feature>
<dbReference type="EMBL" id="JAPQKS010000006">
    <property type="protein sequence ID" value="KAJ5223412.1"/>
    <property type="molecule type" value="Genomic_DNA"/>
</dbReference>
<dbReference type="GeneID" id="83204553"/>
<evidence type="ECO:0000313" key="3">
    <source>
        <dbReference type="Proteomes" id="UP001150941"/>
    </source>
</evidence>
<protein>
    <submittedName>
        <fullName evidence="2">Uncharacterized protein</fullName>
    </submittedName>
</protein>
<name>A0A9W9THU3_9EURO</name>
<keyword evidence="3" id="KW-1185">Reference proteome</keyword>
<evidence type="ECO:0000256" key="1">
    <source>
        <dbReference type="SAM" id="MobiDB-lite"/>
    </source>
</evidence>
<reference evidence="2" key="1">
    <citation type="submission" date="2022-11" db="EMBL/GenBank/DDBJ databases">
        <authorList>
            <person name="Petersen C."/>
        </authorList>
    </citation>
    <scope>NUCLEOTIDE SEQUENCE</scope>
    <source>
        <strain evidence="2">IBT 19713</strain>
    </source>
</reference>
<sequence length="70" mass="7736">MCRPLIKAAGGPTRAGIRLFWRGRALTGKLTGRVGHIPQDQHPKHPFRVKEDLSAHGTERLSAPNSLDRT</sequence>
<reference evidence="2" key="2">
    <citation type="journal article" date="2023" name="IMA Fungus">
        <title>Comparative genomic study of the Penicillium genus elucidates a diverse pangenome and 15 lateral gene transfer events.</title>
        <authorList>
            <person name="Petersen C."/>
            <person name="Sorensen T."/>
            <person name="Nielsen M.R."/>
            <person name="Sondergaard T.E."/>
            <person name="Sorensen J.L."/>
            <person name="Fitzpatrick D.A."/>
            <person name="Frisvad J.C."/>
            <person name="Nielsen K.L."/>
        </authorList>
    </citation>
    <scope>NUCLEOTIDE SEQUENCE</scope>
    <source>
        <strain evidence="2">IBT 19713</strain>
    </source>
</reference>
<feature type="compositionally biased region" description="Basic and acidic residues" evidence="1">
    <location>
        <begin position="39"/>
        <end position="59"/>
    </location>
</feature>
<accession>A0A9W9THU3</accession>
<dbReference type="RefSeq" id="XP_058327595.1">
    <property type="nucleotide sequence ID" value="XM_058477250.1"/>
</dbReference>
<evidence type="ECO:0000313" key="2">
    <source>
        <dbReference type="EMBL" id="KAJ5223412.1"/>
    </source>
</evidence>
<proteinExistence type="predicted"/>
<comment type="caution">
    <text evidence="2">The sequence shown here is derived from an EMBL/GenBank/DDBJ whole genome shotgun (WGS) entry which is preliminary data.</text>
</comment>
<gene>
    <name evidence="2" type="ORF">N7468_007954</name>
</gene>
<dbReference type="AlphaFoldDB" id="A0A9W9THU3"/>
<organism evidence="2 3">
    <name type="scientific">Penicillium chermesinum</name>
    <dbReference type="NCBI Taxonomy" id="63820"/>
    <lineage>
        <taxon>Eukaryota</taxon>
        <taxon>Fungi</taxon>
        <taxon>Dikarya</taxon>
        <taxon>Ascomycota</taxon>
        <taxon>Pezizomycotina</taxon>
        <taxon>Eurotiomycetes</taxon>
        <taxon>Eurotiomycetidae</taxon>
        <taxon>Eurotiales</taxon>
        <taxon>Aspergillaceae</taxon>
        <taxon>Penicillium</taxon>
    </lineage>
</organism>
<dbReference type="Proteomes" id="UP001150941">
    <property type="component" value="Unassembled WGS sequence"/>
</dbReference>